<feature type="signal peptide" evidence="20">
    <location>
        <begin position="1"/>
        <end position="24"/>
    </location>
</feature>
<evidence type="ECO:0000256" key="8">
    <source>
        <dbReference type="ARBA" id="ARBA00022692"/>
    </source>
</evidence>
<evidence type="ECO:0000256" key="13">
    <source>
        <dbReference type="ARBA" id="ARBA00023034"/>
    </source>
</evidence>
<keyword evidence="7" id="KW-0813">Transport</keyword>
<dbReference type="GO" id="GO:0030659">
    <property type="term" value="C:cytoplasmic vesicle membrane"/>
    <property type="evidence" value="ECO:0007669"/>
    <property type="project" value="UniProtKB-SubCell"/>
</dbReference>
<evidence type="ECO:0000256" key="2">
    <source>
        <dbReference type="ARBA" id="ARBA00004358"/>
    </source>
</evidence>
<keyword evidence="10" id="KW-0653">Protein transport</keyword>
<evidence type="ECO:0000256" key="18">
    <source>
        <dbReference type="SAM" id="MobiDB-lite"/>
    </source>
</evidence>
<keyword evidence="17" id="KW-0968">Cytoplasmic vesicle</keyword>
<reference evidence="22 23" key="1">
    <citation type="journal article" date="2018" name="New Phytol.">
        <title>Comparative genomics and transcriptomics depict ericoid mycorrhizal fungi as versatile saprotrophs and plant mutualists.</title>
        <authorList>
            <person name="Martino E."/>
            <person name="Morin E."/>
            <person name="Grelet G.A."/>
            <person name="Kuo A."/>
            <person name="Kohler A."/>
            <person name="Daghino S."/>
            <person name="Barry K.W."/>
            <person name="Cichocki N."/>
            <person name="Clum A."/>
            <person name="Dockter R.B."/>
            <person name="Hainaut M."/>
            <person name="Kuo R.C."/>
            <person name="LaButti K."/>
            <person name="Lindahl B.D."/>
            <person name="Lindquist E.A."/>
            <person name="Lipzen A."/>
            <person name="Khouja H.R."/>
            <person name="Magnuson J."/>
            <person name="Murat C."/>
            <person name="Ohm R.A."/>
            <person name="Singer S.W."/>
            <person name="Spatafora J.W."/>
            <person name="Wang M."/>
            <person name="Veneault-Fourrey C."/>
            <person name="Henrissat B."/>
            <person name="Grigoriev I.V."/>
            <person name="Martin F.M."/>
            <person name="Perotto S."/>
        </authorList>
    </citation>
    <scope>NUCLEOTIDE SEQUENCE [LARGE SCALE GENOMIC DNA]</scope>
    <source>
        <strain evidence="22 23">ATCC 22711</strain>
    </source>
</reference>
<protein>
    <recommendedName>
        <fullName evidence="6">Autophagy-related protein 27</fullName>
    </recommendedName>
</protein>
<feature type="domain" description="MRH" evidence="21">
    <location>
        <begin position="28"/>
        <end position="238"/>
    </location>
</feature>
<evidence type="ECO:0000256" key="19">
    <source>
        <dbReference type="SAM" id="Phobius"/>
    </source>
</evidence>
<evidence type="ECO:0000256" key="3">
    <source>
        <dbReference type="ARBA" id="ARBA00004472"/>
    </source>
</evidence>
<keyword evidence="8 19" id="KW-0812">Transmembrane</keyword>
<dbReference type="Proteomes" id="UP000241818">
    <property type="component" value="Unassembled WGS sequence"/>
</dbReference>
<dbReference type="SUPFAM" id="SSF50911">
    <property type="entry name" value="Mannose 6-phosphate receptor domain"/>
    <property type="match status" value="1"/>
</dbReference>
<evidence type="ECO:0000256" key="1">
    <source>
        <dbReference type="ARBA" id="ARBA00004304"/>
    </source>
</evidence>
<keyword evidence="12" id="KW-0072">Autophagy</keyword>
<evidence type="ECO:0000256" key="16">
    <source>
        <dbReference type="ARBA" id="ARBA00023157"/>
    </source>
</evidence>
<dbReference type="OrthoDB" id="29460at2759"/>
<organism evidence="22 23">
    <name type="scientific">Amorphotheca resinae ATCC 22711</name>
    <dbReference type="NCBI Taxonomy" id="857342"/>
    <lineage>
        <taxon>Eukaryota</taxon>
        <taxon>Fungi</taxon>
        <taxon>Dikarya</taxon>
        <taxon>Ascomycota</taxon>
        <taxon>Pezizomycotina</taxon>
        <taxon>Leotiomycetes</taxon>
        <taxon>Helotiales</taxon>
        <taxon>Amorphothecaceae</taxon>
        <taxon>Amorphotheca</taxon>
    </lineage>
</organism>
<evidence type="ECO:0000256" key="4">
    <source>
        <dbReference type="ARBA" id="ARBA00004614"/>
    </source>
</evidence>
<evidence type="ECO:0000256" key="10">
    <source>
        <dbReference type="ARBA" id="ARBA00022927"/>
    </source>
</evidence>
<feature type="chain" id="PRO_5015591422" description="Autophagy-related protein 27" evidence="20">
    <location>
        <begin position="25"/>
        <end position="319"/>
    </location>
</feature>
<dbReference type="GeneID" id="36575753"/>
<dbReference type="InterPro" id="IPR009011">
    <property type="entry name" value="Man6P_isomerase_rcpt-bd_dom_sf"/>
</dbReference>
<evidence type="ECO:0000256" key="15">
    <source>
        <dbReference type="ARBA" id="ARBA00023136"/>
    </source>
</evidence>
<evidence type="ECO:0000313" key="23">
    <source>
        <dbReference type="Proteomes" id="UP000241818"/>
    </source>
</evidence>
<dbReference type="GO" id="GO:0000139">
    <property type="term" value="C:Golgi membrane"/>
    <property type="evidence" value="ECO:0007669"/>
    <property type="project" value="UniProtKB-SubCell"/>
</dbReference>
<dbReference type="PROSITE" id="PS51914">
    <property type="entry name" value="MRH"/>
    <property type="match status" value="1"/>
</dbReference>
<dbReference type="InterPro" id="IPR018939">
    <property type="entry name" value="Autophagy-rel_prot_27"/>
</dbReference>
<feature type="transmembrane region" description="Helical" evidence="19">
    <location>
        <begin position="246"/>
        <end position="266"/>
    </location>
</feature>
<dbReference type="GO" id="GO:0031966">
    <property type="term" value="C:mitochondrial membrane"/>
    <property type="evidence" value="ECO:0007669"/>
    <property type="project" value="UniProtKB-SubCell"/>
</dbReference>
<keyword evidence="23" id="KW-1185">Reference proteome</keyword>
<dbReference type="GO" id="GO:0015031">
    <property type="term" value="P:protein transport"/>
    <property type="evidence" value="ECO:0007669"/>
    <property type="project" value="UniProtKB-KW"/>
</dbReference>
<keyword evidence="16" id="KW-1015">Disulfide bond</keyword>
<evidence type="ECO:0000256" key="12">
    <source>
        <dbReference type="ARBA" id="ARBA00023006"/>
    </source>
</evidence>
<proteinExistence type="inferred from homology"/>
<dbReference type="AlphaFoldDB" id="A0A2T3AXE1"/>
<comment type="subcellular location">
    <subcellularLocation>
        <location evidence="2">Cytoplasmic vesicle membrane</location>
        <topology evidence="2">Single-pass type I membrane protein</topology>
    </subcellularLocation>
    <subcellularLocation>
        <location evidence="4">Golgi apparatus membrane</location>
        <topology evidence="4">Single-pass type I membrane protein</topology>
    </subcellularLocation>
    <subcellularLocation>
        <location evidence="1">Mitochondrion membrane</location>
        <topology evidence="1">Single-pass membrane protein</topology>
    </subcellularLocation>
    <subcellularLocation>
        <location evidence="3">Preautophagosomal structure membrane</location>
        <topology evidence="3">Single-pass type I membrane protein</topology>
    </subcellularLocation>
</comment>
<dbReference type="InParanoid" id="A0A2T3AXE1"/>
<dbReference type="STRING" id="857342.A0A2T3AXE1"/>
<evidence type="ECO:0000256" key="17">
    <source>
        <dbReference type="ARBA" id="ARBA00023329"/>
    </source>
</evidence>
<feature type="region of interest" description="Disordered" evidence="18">
    <location>
        <begin position="181"/>
        <end position="210"/>
    </location>
</feature>
<name>A0A2T3AXE1_AMORE</name>
<evidence type="ECO:0000256" key="11">
    <source>
        <dbReference type="ARBA" id="ARBA00022989"/>
    </source>
</evidence>
<keyword evidence="15 19" id="KW-0472">Membrane</keyword>
<evidence type="ECO:0000259" key="21">
    <source>
        <dbReference type="PROSITE" id="PS51914"/>
    </source>
</evidence>
<evidence type="ECO:0000256" key="9">
    <source>
        <dbReference type="ARBA" id="ARBA00022729"/>
    </source>
</evidence>
<gene>
    <name evidence="22" type="ORF">M430DRAFT_44129</name>
</gene>
<dbReference type="GO" id="GO:0034045">
    <property type="term" value="C:phagophore assembly site membrane"/>
    <property type="evidence" value="ECO:0007669"/>
    <property type="project" value="UniProtKB-SubCell"/>
</dbReference>
<dbReference type="RefSeq" id="XP_024719345.1">
    <property type="nucleotide sequence ID" value="XM_024867672.1"/>
</dbReference>
<evidence type="ECO:0000313" key="22">
    <source>
        <dbReference type="EMBL" id="PSS13354.1"/>
    </source>
</evidence>
<evidence type="ECO:0000256" key="20">
    <source>
        <dbReference type="SAM" id="SignalP"/>
    </source>
</evidence>
<keyword evidence="9 20" id="KW-0732">Signal</keyword>
<accession>A0A2T3AXE1</accession>
<dbReference type="Gene3D" id="2.70.130.10">
    <property type="entry name" value="Mannose-6-phosphate receptor binding domain"/>
    <property type="match status" value="1"/>
</dbReference>
<evidence type="ECO:0000256" key="14">
    <source>
        <dbReference type="ARBA" id="ARBA00023128"/>
    </source>
</evidence>
<sequence>MRLRGPPGDAVILSSILFPLFAAAAGNIDCGRVVVDKQSFDLRELGGARSVVHSVDNGVSYTNTTYTIDVCRPLGKAKHVKPEDQCPNGTRLCAIERVISKDGESDTLGKVYPIAGELVEKGGSNMDAKWALLQNSKSNEDSTKEGLILEINGGFKKGEDGGKKRPQKAIIEFLCDKSRTGLENLPNPEDQYDEVEKREEGEAENDGTPSLEYVRYDTDGKDADVLRLRWRTKYACESDTPPGAHWGFLTWFIIIAFMSIATYLIFGSWLNYNRYGARGWDLLPHGDTIRDVPYLMKDWFRRVLNTVQGSGTRGGYAAV</sequence>
<evidence type="ECO:0000256" key="6">
    <source>
        <dbReference type="ARBA" id="ARBA00013776"/>
    </source>
</evidence>
<dbReference type="Pfam" id="PF09451">
    <property type="entry name" value="ATG27"/>
    <property type="match status" value="1"/>
</dbReference>
<evidence type="ECO:0000256" key="7">
    <source>
        <dbReference type="ARBA" id="ARBA00022448"/>
    </source>
</evidence>
<dbReference type="EMBL" id="KZ679014">
    <property type="protein sequence ID" value="PSS13354.1"/>
    <property type="molecule type" value="Genomic_DNA"/>
</dbReference>
<dbReference type="PANTHER" id="PTHR15071">
    <property type="entry name" value="MANNOSE-6-PHOSPHATE RECEPTOR FAMILY MEMBER"/>
    <property type="match status" value="1"/>
</dbReference>
<keyword evidence="13" id="KW-0333">Golgi apparatus</keyword>
<comment type="similarity">
    <text evidence="5">Belongs to the ATG27 family.</text>
</comment>
<keyword evidence="11 19" id="KW-1133">Transmembrane helix</keyword>
<dbReference type="InterPro" id="IPR044865">
    <property type="entry name" value="MRH_dom"/>
</dbReference>
<keyword evidence="14" id="KW-0496">Mitochondrion</keyword>
<dbReference type="PANTHER" id="PTHR15071:SF13">
    <property type="entry name" value="AUTOPHAGY-RELATED PROTEIN 27"/>
    <property type="match status" value="1"/>
</dbReference>
<evidence type="ECO:0000256" key="5">
    <source>
        <dbReference type="ARBA" id="ARBA00005363"/>
    </source>
</evidence>
<dbReference type="GO" id="GO:0006914">
    <property type="term" value="P:autophagy"/>
    <property type="evidence" value="ECO:0007669"/>
    <property type="project" value="UniProtKB-KW"/>
</dbReference>